<evidence type="ECO:0000313" key="3">
    <source>
        <dbReference type="Proteomes" id="UP000285776"/>
    </source>
</evidence>
<proteinExistence type="predicted"/>
<keyword evidence="1" id="KW-1133">Transmembrane helix</keyword>
<reference evidence="2 3" key="1">
    <citation type="submission" date="2018-08" db="EMBL/GenBank/DDBJ databases">
        <title>A genome reference for cultivated species of the human gut microbiota.</title>
        <authorList>
            <person name="Zou Y."/>
            <person name="Xue W."/>
            <person name="Luo G."/>
        </authorList>
    </citation>
    <scope>NUCLEOTIDE SEQUENCE [LARGE SCALE GENOMIC DNA]</scope>
    <source>
        <strain evidence="2 3">AF10-17</strain>
    </source>
</reference>
<gene>
    <name evidence="2" type="ORF">DWV53_01710</name>
</gene>
<keyword evidence="1" id="KW-0812">Transmembrane</keyword>
<keyword evidence="1" id="KW-0472">Membrane</keyword>
<name>A0AA92WAJ3_9BACT</name>
<accession>A0AA92WAJ3</accession>
<organism evidence="2 3">
    <name type="scientific">Segatella copri</name>
    <dbReference type="NCBI Taxonomy" id="165179"/>
    <lineage>
        <taxon>Bacteria</taxon>
        <taxon>Pseudomonadati</taxon>
        <taxon>Bacteroidota</taxon>
        <taxon>Bacteroidia</taxon>
        <taxon>Bacteroidales</taxon>
        <taxon>Prevotellaceae</taxon>
        <taxon>Segatella</taxon>
    </lineage>
</organism>
<feature type="transmembrane region" description="Helical" evidence="1">
    <location>
        <begin position="6"/>
        <end position="25"/>
    </location>
</feature>
<evidence type="ECO:0000256" key="1">
    <source>
        <dbReference type="SAM" id="Phobius"/>
    </source>
</evidence>
<dbReference type="EMBL" id="QSAV01000003">
    <property type="protein sequence ID" value="RGW82468.1"/>
    <property type="molecule type" value="Genomic_DNA"/>
</dbReference>
<evidence type="ECO:0000313" key="2">
    <source>
        <dbReference type="EMBL" id="RGW82468.1"/>
    </source>
</evidence>
<protein>
    <submittedName>
        <fullName evidence="2">Uncharacterized protein</fullName>
    </submittedName>
</protein>
<dbReference type="AlphaFoldDB" id="A0AA92WAJ3"/>
<sequence length="306" mass="35275">MEIIVFFLIFLLFYWNIFVILRQLFKIRNNMFTNLQVVVLKHLADGEQHEKAAANLSEALFYSTLKSLKAKDMVSASFLAGGEVCSFQITKKGSAALEIFRRKEKKIIRNALKEFDLNHEQLRLLNNAKTESIIETSDNHNPIYFLSKKGYLKKHAFLGCHRSWVITEEGKDVLDEIDERLYDSPLHVESCNEHDYQVESVEQAEKTIGKHDIRIANGHLAHVTEVIYAMCKLEYFEENGKVASIKNVMETIGEALHSDQLPSSYSSHLNRAAQSHKETFLQPFNNMLDVAEDYCESLESRKINKR</sequence>
<dbReference type="RefSeq" id="WP_118151230.1">
    <property type="nucleotide sequence ID" value="NZ_QSAV01000003.1"/>
</dbReference>
<dbReference type="Proteomes" id="UP000285776">
    <property type="component" value="Unassembled WGS sequence"/>
</dbReference>
<comment type="caution">
    <text evidence="2">The sequence shown here is derived from an EMBL/GenBank/DDBJ whole genome shotgun (WGS) entry which is preliminary data.</text>
</comment>